<accession>A0ABV7FHG4</accession>
<feature type="domain" description="Bacterial bifunctional deaminase-reductase C-terminal" evidence="4">
    <location>
        <begin position="24"/>
        <end position="231"/>
    </location>
</feature>
<keyword evidence="3" id="KW-0560">Oxidoreductase</keyword>
<dbReference type="InterPro" id="IPR002734">
    <property type="entry name" value="RibDG_C"/>
</dbReference>
<proteinExistence type="predicted"/>
<dbReference type="SUPFAM" id="SSF53597">
    <property type="entry name" value="Dihydrofolate reductase-like"/>
    <property type="match status" value="1"/>
</dbReference>
<dbReference type="PANTHER" id="PTHR38011">
    <property type="entry name" value="DIHYDROFOLATE REDUCTASE FAMILY PROTEIN (AFU_ORTHOLOGUE AFUA_8G06820)"/>
    <property type="match status" value="1"/>
</dbReference>
<dbReference type="InterPro" id="IPR024072">
    <property type="entry name" value="DHFR-like_dom_sf"/>
</dbReference>
<dbReference type="Gene3D" id="3.40.430.10">
    <property type="entry name" value="Dihydrofolate Reductase, subunit A"/>
    <property type="match status" value="1"/>
</dbReference>
<protein>
    <submittedName>
        <fullName evidence="5">RibD family protein</fullName>
    </submittedName>
</protein>
<dbReference type="RefSeq" id="WP_378117495.1">
    <property type="nucleotide sequence ID" value="NZ_JBHRTF010000003.1"/>
</dbReference>
<dbReference type="Pfam" id="PF01872">
    <property type="entry name" value="RibD_C"/>
    <property type="match status" value="1"/>
</dbReference>
<evidence type="ECO:0000256" key="2">
    <source>
        <dbReference type="ARBA" id="ARBA00022857"/>
    </source>
</evidence>
<evidence type="ECO:0000313" key="6">
    <source>
        <dbReference type="Proteomes" id="UP001595555"/>
    </source>
</evidence>
<dbReference type="PANTHER" id="PTHR38011:SF7">
    <property type="entry name" value="2,5-DIAMINO-6-RIBOSYLAMINO-4(3H)-PYRIMIDINONE 5'-PHOSPHATE REDUCTASE"/>
    <property type="match status" value="1"/>
</dbReference>
<evidence type="ECO:0000256" key="1">
    <source>
        <dbReference type="ARBA" id="ARBA00005104"/>
    </source>
</evidence>
<gene>
    <name evidence="5" type="ORF">ACFODX_07070</name>
</gene>
<comment type="caution">
    <text evidence="5">The sequence shown here is derived from an EMBL/GenBank/DDBJ whole genome shotgun (WGS) entry which is preliminary data.</text>
</comment>
<keyword evidence="6" id="KW-1185">Reference proteome</keyword>
<evidence type="ECO:0000313" key="5">
    <source>
        <dbReference type="EMBL" id="MFC3115313.1"/>
    </source>
</evidence>
<comment type="pathway">
    <text evidence="1">Cofactor biosynthesis; riboflavin biosynthesis.</text>
</comment>
<sequence>MNLNQQIEEWLSTNKNAFHARERPFVTLSYAQSLDGSIALRCNEPLALSGEQSLRLTHQLRSMHDGILVGIGTVLSDDPQLTVRHWIGHNPQPIVLDSQLRIPAKARLCCRADKRCWVLTTVDSQDVVIEGLEITALEGNAEGQVCLQGALKLLWNRGIKSLMVEGGANVINAFLKARLVDALVLTITPQFVGGYKAVNNLGSDSGDDASKPLRCAFPKLKPFFSERLGDDLIVWGNLDYGDYAA</sequence>
<dbReference type="InterPro" id="IPR011549">
    <property type="entry name" value="RibD_C"/>
</dbReference>
<dbReference type="Proteomes" id="UP001595555">
    <property type="component" value="Unassembled WGS sequence"/>
</dbReference>
<organism evidence="5 6">
    <name type="scientific">Cellvibrio fontiphilus</name>
    <dbReference type="NCBI Taxonomy" id="1815559"/>
    <lineage>
        <taxon>Bacteria</taxon>
        <taxon>Pseudomonadati</taxon>
        <taxon>Pseudomonadota</taxon>
        <taxon>Gammaproteobacteria</taxon>
        <taxon>Cellvibrionales</taxon>
        <taxon>Cellvibrionaceae</taxon>
        <taxon>Cellvibrio</taxon>
    </lineage>
</organism>
<evidence type="ECO:0000259" key="4">
    <source>
        <dbReference type="Pfam" id="PF01872"/>
    </source>
</evidence>
<evidence type="ECO:0000256" key="3">
    <source>
        <dbReference type="ARBA" id="ARBA00023002"/>
    </source>
</evidence>
<keyword evidence="2" id="KW-0521">NADP</keyword>
<dbReference type="NCBIfam" id="TIGR00227">
    <property type="entry name" value="ribD_Cterm"/>
    <property type="match status" value="1"/>
</dbReference>
<dbReference type="EMBL" id="JBHRTF010000003">
    <property type="protein sequence ID" value="MFC3115313.1"/>
    <property type="molecule type" value="Genomic_DNA"/>
</dbReference>
<reference evidence="6" key="1">
    <citation type="journal article" date="2019" name="Int. J. Syst. Evol. Microbiol.">
        <title>The Global Catalogue of Microorganisms (GCM) 10K type strain sequencing project: providing services to taxonomists for standard genome sequencing and annotation.</title>
        <authorList>
            <consortium name="The Broad Institute Genomics Platform"/>
            <consortium name="The Broad Institute Genome Sequencing Center for Infectious Disease"/>
            <person name="Wu L."/>
            <person name="Ma J."/>
        </authorList>
    </citation>
    <scope>NUCLEOTIDE SEQUENCE [LARGE SCALE GENOMIC DNA]</scope>
    <source>
        <strain evidence="6">KCTC 52237</strain>
    </source>
</reference>
<name>A0ABV7FHG4_9GAMM</name>
<dbReference type="InterPro" id="IPR050765">
    <property type="entry name" value="Riboflavin_Biosynth_HTPR"/>
</dbReference>